<protein>
    <submittedName>
        <fullName evidence="1">Uncharacterized protein</fullName>
    </submittedName>
</protein>
<organism evidence="1">
    <name type="scientific">uncultured prokaryote</name>
    <dbReference type="NCBI Taxonomy" id="198431"/>
    <lineage>
        <taxon>unclassified sequences</taxon>
        <taxon>environmental samples</taxon>
    </lineage>
</organism>
<proteinExistence type="predicted"/>
<reference evidence="1" key="2">
    <citation type="submission" date="2015-07" db="EMBL/GenBank/DDBJ databases">
        <title>Plasmids, circular viruses and viroids from rat gut.</title>
        <authorList>
            <person name="Jorgensen T.J."/>
            <person name="Hansen M.A."/>
            <person name="Xu Z."/>
            <person name="Tabak M.A."/>
            <person name="Sorensen S.J."/>
            <person name="Hansen L.H."/>
        </authorList>
    </citation>
    <scope>NUCLEOTIDE SEQUENCE</scope>
    <source>
        <strain evidence="1">RGRH0655</strain>
    </source>
</reference>
<dbReference type="EMBL" id="LN853279">
    <property type="protein sequence ID" value="CRY95527.1"/>
    <property type="molecule type" value="Genomic_DNA"/>
</dbReference>
<sequence length="87" mass="9553">MASINHNPLSLLGAYVRGEYVISQDDFRLTFSFDGIVESVVVNLDPSQPPEFFVAGDFHTVEKCTTFEVVKPAPASRVSPISAVRTH</sequence>
<accession>A0A0H5QI19</accession>
<dbReference type="AlphaFoldDB" id="A0A0H5QI19"/>
<reference evidence="1" key="1">
    <citation type="submission" date="2015-06" db="EMBL/GenBank/DDBJ databases">
        <authorList>
            <person name="Joergensen T."/>
        </authorList>
    </citation>
    <scope>NUCLEOTIDE SEQUENCE</scope>
    <source>
        <strain evidence="1">RGRH0655</strain>
    </source>
</reference>
<evidence type="ECO:0000313" key="1">
    <source>
        <dbReference type="EMBL" id="CRY95527.1"/>
    </source>
</evidence>
<name>A0A0H5QI19_9ZZZZ</name>